<evidence type="ECO:0000313" key="1">
    <source>
        <dbReference type="EMBL" id="KAH7841439.1"/>
    </source>
</evidence>
<proteinExistence type="predicted"/>
<gene>
    <name evidence="1" type="ORF">Vadar_029909</name>
</gene>
<sequence>MGKKGSGKKPPNFPSEWQSSMTLREEASGKRQKTSVNPKSMLKLDHIKNLALWASREASIPSLGAFFGHRLAALSEALGVPPDPSLFPCQRCESILEPGHNCTVRIEKNKSKARCRRKRPDTPTRNNVVYKCHFCSHRNLKRGTPRGHMKEVCPPKTKPSMKSKSSRSIILKSVNSEEAVTSNPEFQRTDEIVSPAVATDDPVTDSPTTPLVKTSTLLEAKKRKRNRSGSKKVAESESSPATLDAGKTVSTSNKRKKKPWTSLKEIAENSERSNNQNLKNLSIPFLI</sequence>
<protein>
    <submittedName>
        <fullName evidence="1">Uncharacterized protein</fullName>
    </submittedName>
</protein>
<name>A0ACB7XKV7_9ERIC</name>
<organism evidence="1 2">
    <name type="scientific">Vaccinium darrowii</name>
    <dbReference type="NCBI Taxonomy" id="229202"/>
    <lineage>
        <taxon>Eukaryota</taxon>
        <taxon>Viridiplantae</taxon>
        <taxon>Streptophyta</taxon>
        <taxon>Embryophyta</taxon>
        <taxon>Tracheophyta</taxon>
        <taxon>Spermatophyta</taxon>
        <taxon>Magnoliopsida</taxon>
        <taxon>eudicotyledons</taxon>
        <taxon>Gunneridae</taxon>
        <taxon>Pentapetalae</taxon>
        <taxon>asterids</taxon>
        <taxon>Ericales</taxon>
        <taxon>Ericaceae</taxon>
        <taxon>Vaccinioideae</taxon>
        <taxon>Vaccinieae</taxon>
        <taxon>Vaccinium</taxon>
    </lineage>
</organism>
<accession>A0ACB7XKV7</accession>
<evidence type="ECO:0000313" key="2">
    <source>
        <dbReference type="Proteomes" id="UP000828048"/>
    </source>
</evidence>
<reference evidence="1 2" key="1">
    <citation type="journal article" date="2021" name="Hortic Res">
        <title>High-quality reference genome and annotation aids understanding of berry development for evergreen blueberry (Vaccinium darrowii).</title>
        <authorList>
            <person name="Yu J."/>
            <person name="Hulse-Kemp A.M."/>
            <person name="Babiker E."/>
            <person name="Staton M."/>
        </authorList>
    </citation>
    <scope>NUCLEOTIDE SEQUENCE [LARGE SCALE GENOMIC DNA]</scope>
    <source>
        <strain evidence="2">cv. NJ 8807/NJ 8810</strain>
        <tissue evidence="1">Young leaf</tissue>
    </source>
</reference>
<comment type="caution">
    <text evidence="1">The sequence shown here is derived from an EMBL/GenBank/DDBJ whole genome shotgun (WGS) entry which is preliminary data.</text>
</comment>
<dbReference type="Proteomes" id="UP000828048">
    <property type="component" value="Chromosome 10"/>
</dbReference>
<keyword evidence="2" id="KW-1185">Reference proteome</keyword>
<dbReference type="EMBL" id="CM037160">
    <property type="protein sequence ID" value="KAH7841439.1"/>
    <property type="molecule type" value="Genomic_DNA"/>
</dbReference>